<dbReference type="Pfam" id="PF01256">
    <property type="entry name" value="Carb_kinase"/>
    <property type="match status" value="1"/>
</dbReference>
<dbReference type="AlphaFoldDB" id="A0A7R8HAW3"/>
<evidence type="ECO:0000313" key="10">
    <source>
        <dbReference type="Proteomes" id="UP000675881"/>
    </source>
</evidence>
<dbReference type="GO" id="GO:0110051">
    <property type="term" value="P:metabolite repair"/>
    <property type="evidence" value="ECO:0007669"/>
    <property type="project" value="TreeGrafter"/>
</dbReference>
<keyword evidence="7" id="KW-0597">Phosphoprotein</keyword>
<dbReference type="SUPFAM" id="SSF53613">
    <property type="entry name" value="Ribokinase-like"/>
    <property type="match status" value="1"/>
</dbReference>
<dbReference type="CDD" id="cd01171">
    <property type="entry name" value="YXKO-related"/>
    <property type="match status" value="1"/>
</dbReference>
<dbReference type="HAMAP" id="MF_01965">
    <property type="entry name" value="NADHX_dehydratase"/>
    <property type="match status" value="1"/>
</dbReference>
<keyword evidence="1 7" id="KW-0547">Nucleotide-binding</keyword>
<evidence type="ECO:0000256" key="6">
    <source>
        <dbReference type="ARBA" id="ARBA00047472"/>
    </source>
</evidence>
<dbReference type="InterPro" id="IPR029056">
    <property type="entry name" value="Ribokinase-like"/>
</dbReference>
<dbReference type="PANTHER" id="PTHR12592:SF0">
    <property type="entry name" value="ATP-DEPENDENT (S)-NAD(P)H-HYDRATE DEHYDRATASE"/>
    <property type="match status" value="1"/>
</dbReference>
<evidence type="ECO:0000313" key="9">
    <source>
        <dbReference type="EMBL" id="CAF2965030.1"/>
    </source>
</evidence>
<evidence type="ECO:0000256" key="4">
    <source>
        <dbReference type="ARBA" id="ARBA00023027"/>
    </source>
</evidence>
<feature type="domain" description="YjeF C-terminal" evidence="8">
    <location>
        <begin position="11"/>
        <end position="240"/>
    </location>
</feature>
<dbReference type="InterPro" id="IPR000631">
    <property type="entry name" value="CARKD"/>
</dbReference>
<comment type="cofactor">
    <cofactor evidence="7">
        <name>Mg(2+)</name>
        <dbReference type="ChEBI" id="CHEBI:18420"/>
    </cofactor>
</comment>
<name>A0A7R8HAW3_LEPSM</name>
<evidence type="ECO:0000256" key="5">
    <source>
        <dbReference type="ARBA" id="ARBA00023239"/>
    </source>
</evidence>
<comment type="catalytic activity">
    <reaction evidence="6 7">
        <text>(6S)-NADPHX + ATP = ADP + phosphate + NADPH + H(+)</text>
        <dbReference type="Rhea" id="RHEA:32231"/>
        <dbReference type="ChEBI" id="CHEBI:15378"/>
        <dbReference type="ChEBI" id="CHEBI:30616"/>
        <dbReference type="ChEBI" id="CHEBI:43474"/>
        <dbReference type="ChEBI" id="CHEBI:57783"/>
        <dbReference type="ChEBI" id="CHEBI:64076"/>
        <dbReference type="ChEBI" id="CHEBI:456216"/>
        <dbReference type="EC" id="4.2.1.93"/>
    </reaction>
</comment>
<evidence type="ECO:0000259" key="8">
    <source>
        <dbReference type="PROSITE" id="PS51383"/>
    </source>
</evidence>
<dbReference type="GO" id="GO:0046496">
    <property type="term" value="P:nicotinamide nucleotide metabolic process"/>
    <property type="evidence" value="ECO:0007669"/>
    <property type="project" value="UniProtKB-UniRule"/>
</dbReference>
<dbReference type="GO" id="GO:0047453">
    <property type="term" value="F:ATP-dependent NAD(P)H-hydrate dehydratase activity"/>
    <property type="evidence" value="ECO:0007669"/>
    <property type="project" value="UniProtKB-UniRule"/>
</dbReference>
<comment type="catalytic activity">
    <reaction evidence="7">
        <text>(6S)-NADHX + ATP = ADP + phosphate + NADH + H(+)</text>
        <dbReference type="Rhea" id="RHEA:19017"/>
        <dbReference type="ChEBI" id="CHEBI:15378"/>
        <dbReference type="ChEBI" id="CHEBI:30616"/>
        <dbReference type="ChEBI" id="CHEBI:43474"/>
        <dbReference type="ChEBI" id="CHEBI:57945"/>
        <dbReference type="ChEBI" id="CHEBI:64074"/>
        <dbReference type="ChEBI" id="CHEBI:456216"/>
        <dbReference type="EC" id="4.2.1.93"/>
    </reaction>
</comment>
<reference evidence="9" key="1">
    <citation type="submission" date="2021-02" db="EMBL/GenBank/DDBJ databases">
        <authorList>
            <person name="Bekaert M."/>
        </authorList>
    </citation>
    <scope>NUCLEOTIDE SEQUENCE</scope>
    <source>
        <strain evidence="9">IoA-00</strain>
    </source>
</reference>
<keyword evidence="2 7" id="KW-0067">ATP-binding</keyword>
<dbReference type="PANTHER" id="PTHR12592">
    <property type="entry name" value="ATP-DEPENDENT (S)-NAD(P)H-HYDRATE DEHYDRATASE FAMILY MEMBER"/>
    <property type="match status" value="1"/>
</dbReference>
<dbReference type="NCBIfam" id="TIGR00196">
    <property type="entry name" value="yjeF_cterm"/>
    <property type="match status" value="1"/>
</dbReference>
<dbReference type="EC" id="4.2.1.93" evidence="7"/>
<evidence type="ECO:0000256" key="2">
    <source>
        <dbReference type="ARBA" id="ARBA00022840"/>
    </source>
</evidence>
<comment type="similarity">
    <text evidence="7">Belongs to the NnrD/CARKD family.</text>
</comment>
<organism evidence="9 10">
    <name type="scientific">Lepeophtheirus salmonis</name>
    <name type="common">Salmon louse</name>
    <name type="synonym">Caligus salmonis</name>
    <dbReference type="NCBI Taxonomy" id="72036"/>
    <lineage>
        <taxon>Eukaryota</taxon>
        <taxon>Metazoa</taxon>
        <taxon>Ecdysozoa</taxon>
        <taxon>Arthropoda</taxon>
        <taxon>Crustacea</taxon>
        <taxon>Multicrustacea</taxon>
        <taxon>Hexanauplia</taxon>
        <taxon>Copepoda</taxon>
        <taxon>Siphonostomatoida</taxon>
        <taxon>Caligidae</taxon>
        <taxon>Lepeophtheirus</taxon>
    </lineage>
</organism>
<keyword evidence="3" id="KW-0521">NADP</keyword>
<keyword evidence="5 7" id="KW-0456">Lyase</keyword>
<accession>A0A7R8HAW3</accession>
<dbReference type="GO" id="GO:0005524">
    <property type="term" value="F:ATP binding"/>
    <property type="evidence" value="ECO:0007669"/>
    <property type="project" value="UniProtKB-KW"/>
</dbReference>
<feature type="binding site" evidence="7">
    <location>
        <begin position="164"/>
        <end position="170"/>
    </location>
    <ligand>
        <name>(6S)-NADPHX</name>
        <dbReference type="ChEBI" id="CHEBI:64076"/>
    </ligand>
</feature>
<dbReference type="PROSITE" id="PS51383">
    <property type="entry name" value="YJEF_C_3"/>
    <property type="match status" value="1"/>
</dbReference>
<evidence type="ECO:0000256" key="3">
    <source>
        <dbReference type="ARBA" id="ARBA00022857"/>
    </source>
</evidence>
<keyword evidence="10" id="KW-1185">Reference proteome</keyword>
<evidence type="ECO:0000256" key="1">
    <source>
        <dbReference type="ARBA" id="ARBA00022741"/>
    </source>
</evidence>
<sequence>MTSENPRQLELVQVVKKVVPQLSNALRKGQCGRIGVFGGCVIYTGAPYFSGISALKCGADLVHIICEKEAGQVIKSYSPELIVHPILDTEYALEEIDKWLPSFHGVILGPGLGRNQSMSARISLIIERVKALSIPLVIDADGLWHITNSPGVIKGYKKAVLTPNAVEFSRLVKSVLKRDVTPNVRPDPVLVGEVARALGGITLVHKGEIDIITDGTLRKCALMTAVHDDAEDREIYCLAL</sequence>
<dbReference type="Gene3D" id="3.40.1190.20">
    <property type="match status" value="1"/>
</dbReference>
<comment type="caution">
    <text evidence="7">Lacks conserved residue(s) required for the propagation of feature annotation.</text>
</comment>
<keyword evidence="4 7" id="KW-0520">NAD</keyword>
<gene>
    <name evidence="9" type="ORF">LSAA_11842</name>
</gene>
<evidence type="ECO:0000256" key="7">
    <source>
        <dbReference type="HAMAP-Rule" id="MF_03157"/>
    </source>
</evidence>
<feature type="binding site" evidence="7">
    <location>
        <position position="111"/>
    </location>
    <ligand>
        <name>(6S)-NADPHX</name>
        <dbReference type="ChEBI" id="CHEBI:64076"/>
    </ligand>
</feature>
<dbReference type="OrthoDB" id="8110916at2759"/>
<dbReference type="EMBL" id="HG994585">
    <property type="protein sequence ID" value="CAF2965030.1"/>
    <property type="molecule type" value="Genomic_DNA"/>
</dbReference>
<protein>
    <recommendedName>
        <fullName evidence="7">ATP-dependent (S)-NAD(P)H-hydrate dehydratase</fullName>
        <ecNumber evidence="7">4.2.1.93</ecNumber>
    </recommendedName>
    <alternativeName>
        <fullName evidence="7">ATP-dependent NAD(P)HX dehydratase</fullName>
    </alternativeName>
</protein>
<proteinExistence type="inferred from homology"/>
<dbReference type="Proteomes" id="UP000675881">
    <property type="component" value="Chromosome 6"/>
</dbReference>
<comment type="function">
    <text evidence="7">Catalyzes the dehydration of the S-form of NAD(P)HX at the expense of ATP, which is converted to ADP. Together with NAD(P)HX epimerase, which catalyzes the epimerization of the S- and R-forms, the enzyme allows the repair of both epimers of NAD(P)HX, a damaged form of NAD(P)H that is a result of enzymatic or heat-dependent hydration.</text>
</comment>